<proteinExistence type="predicted"/>
<dbReference type="RefSeq" id="XP_018022429.1">
    <property type="nucleotide sequence ID" value="XM_018166940.2"/>
</dbReference>
<dbReference type="Pfam" id="PF14651">
    <property type="entry name" value="Lipocalin_7"/>
    <property type="match status" value="1"/>
</dbReference>
<reference evidence="2" key="1">
    <citation type="submission" date="2025-08" db="UniProtKB">
        <authorList>
            <consortium name="RefSeq"/>
        </authorList>
    </citation>
    <scope>IDENTIFICATION</scope>
    <source>
        <tissue evidence="2">Whole organism</tissue>
    </source>
</reference>
<dbReference type="Proteomes" id="UP000694843">
    <property type="component" value="Unplaced"/>
</dbReference>
<name>A0A8B7P8E1_HYAAZ</name>
<dbReference type="OrthoDB" id="412780at2759"/>
<protein>
    <submittedName>
        <fullName evidence="2">Fatty acid-binding protein, liver</fullName>
    </submittedName>
</protein>
<dbReference type="InterPro" id="IPR012674">
    <property type="entry name" value="Calycin"/>
</dbReference>
<gene>
    <name evidence="2" type="primary">LOC108678494</name>
</gene>
<sequence length="129" mass="13629">MSVTGTFVLSSNENYEAWLQAAGIPADTATRLAAAKPTLEVTKGDNTVTVKTTSGDKVFSNTVTYGQDSEADIAGLKYFVNAEPTSNGYKGTIKLGSKTGTISVENNATGFVQTTTIEGVTAKRFYTKQ</sequence>
<accession>A0A8B7P8E1</accession>
<evidence type="ECO:0000313" key="2">
    <source>
        <dbReference type="RefSeq" id="XP_018022429.1"/>
    </source>
</evidence>
<keyword evidence="1" id="KW-1185">Reference proteome</keyword>
<dbReference type="KEGG" id="hazt:108678494"/>
<organism evidence="1 2">
    <name type="scientific">Hyalella azteca</name>
    <name type="common">Amphipod</name>
    <dbReference type="NCBI Taxonomy" id="294128"/>
    <lineage>
        <taxon>Eukaryota</taxon>
        <taxon>Metazoa</taxon>
        <taxon>Ecdysozoa</taxon>
        <taxon>Arthropoda</taxon>
        <taxon>Crustacea</taxon>
        <taxon>Multicrustacea</taxon>
        <taxon>Malacostraca</taxon>
        <taxon>Eumalacostraca</taxon>
        <taxon>Peracarida</taxon>
        <taxon>Amphipoda</taxon>
        <taxon>Senticaudata</taxon>
        <taxon>Talitrida</taxon>
        <taxon>Talitroidea</taxon>
        <taxon>Hyalellidae</taxon>
        <taxon>Hyalella</taxon>
    </lineage>
</organism>
<dbReference type="AlphaFoldDB" id="A0A8B7P8E1"/>
<dbReference type="GeneID" id="108678494"/>
<dbReference type="SUPFAM" id="SSF50814">
    <property type="entry name" value="Lipocalins"/>
    <property type="match status" value="1"/>
</dbReference>
<dbReference type="Gene3D" id="2.40.128.20">
    <property type="match status" value="1"/>
</dbReference>
<evidence type="ECO:0000313" key="1">
    <source>
        <dbReference type="Proteomes" id="UP000694843"/>
    </source>
</evidence>